<dbReference type="OrthoDB" id="9774769at2"/>
<dbReference type="HOGENOM" id="CLU_050012_2_0_11"/>
<evidence type="ECO:0000313" key="13">
    <source>
        <dbReference type="Proteomes" id="UP000010301"/>
    </source>
</evidence>
<keyword evidence="6 9" id="KW-1133">Transmembrane helix</keyword>
<evidence type="ECO:0000256" key="7">
    <source>
        <dbReference type="ARBA" id="ARBA00023010"/>
    </source>
</evidence>
<organism evidence="12 13">
    <name type="scientific">Gleimia coleocanis DSM 15436</name>
    <dbReference type="NCBI Taxonomy" id="525245"/>
    <lineage>
        <taxon>Bacteria</taxon>
        <taxon>Bacillati</taxon>
        <taxon>Actinomycetota</taxon>
        <taxon>Actinomycetes</taxon>
        <taxon>Actinomycetales</taxon>
        <taxon>Actinomycetaceae</taxon>
        <taxon>Gleimia</taxon>
    </lineage>
</organism>
<dbReference type="Pfam" id="PF02355">
    <property type="entry name" value="SecD_SecF_C"/>
    <property type="match status" value="1"/>
</dbReference>
<dbReference type="RefSeq" id="WP_006546197.1">
    <property type="nucleotide sequence ID" value="NZ_DS999540.1"/>
</dbReference>
<sequence length="369" mass="39533">MMSFAEWGNALYSGKKSYGIIEARKKWLLVGLSLILIAVAAIGIRGMNPSIEFIGGSQFTLSSLKDTAQAPAEAVLKSHNLNTGTKITQLGTSGLRIQGPEVSVEEINSIRADLAKAYNVEANEVDATKIGPSWGAGVTQKALQSLVIFLLLVGSLMAIYFRSWPMSVAALFALTHDMFLTAGFFALVQAEVSPATVIGFLTILAYSLYDTVVVFDRVRELTGKITAQTEFTFAEMVNLAVNQTLVRSINTSIVALLPVGSILFLGAILLGAGTLIDISLALFVGMIAGTLSSVFIAPSTLVIIENKRKRIGGHTQKVHALRGSDEVVVPTQEAMEVTVESESKEPEIVSPGRHLGQAAQPKSKKRKKK</sequence>
<keyword evidence="8 9" id="KW-0472">Membrane</keyword>
<comment type="caution">
    <text evidence="12">The sequence shown here is derived from an EMBL/GenBank/DDBJ whole genome shotgun (WGS) entry which is preliminary data.</text>
</comment>
<evidence type="ECO:0000256" key="5">
    <source>
        <dbReference type="ARBA" id="ARBA00022927"/>
    </source>
</evidence>
<dbReference type="SUPFAM" id="SSF82866">
    <property type="entry name" value="Multidrug efflux transporter AcrB transmembrane domain"/>
    <property type="match status" value="1"/>
</dbReference>
<keyword evidence="3 9" id="KW-1003">Cell membrane</keyword>
<dbReference type="STRING" id="525245.HMPREF0044_1339"/>
<evidence type="ECO:0000259" key="11">
    <source>
        <dbReference type="Pfam" id="PF02355"/>
    </source>
</evidence>
<name>C0W1P9_9ACTO</name>
<keyword evidence="7 9" id="KW-0811">Translocation</keyword>
<dbReference type="EMBL" id="ACFG01000034">
    <property type="protein sequence ID" value="EEH63415.1"/>
    <property type="molecule type" value="Genomic_DNA"/>
</dbReference>
<comment type="subunit">
    <text evidence="9">Forms a complex with SecD. Part of the essential Sec protein translocation apparatus which comprises SecA, SecYEG and auxiliary proteins SecDF. Other proteins may also be involved.</text>
</comment>
<feature type="transmembrane region" description="Helical" evidence="9">
    <location>
        <begin position="27"/>
        <end position="47"/>
    </location>
</feature>
<dbReference type="GO" id="GO:0065002">
    <property type="term" value="P:intracellular protein transmembrane transport"/>
    <property type="evidence" value="ECO:0007669"/>
    <property type="project" value="UniProtKB-UniRule"/>
</dbReference>
<dbReference type="InterPro" id="IPR022645">
    <property type="entry name" value="SecD/SecF_bac"/>
</dbReference>
<keyword evidence="4 9" id="KW-0812">Transmembrane</keyword>
<feature type="transmembrane region" description="Helical" evidence="9">
    <location>
        <begin position="168"/>
        <end position="188"/>
    </location>
</feature>
<dbReference type="NCBIfam" id="TIGR00966">
    <property type="entry name" value="transloc_SecF"/>
    <property type="match status" value="1"/>
</dbReference>
<feature type="region of interest" description="Disordered" evidence="10">
    <location>
        <begin position="336"/>
        <end position="369"/>
    </location>
</feature>
<evidence type="ECO:0000256" key="3">
    <source>
        <dbReference type="ARBA" id="ARBA00022475"/>
    </source>
</evidence>
<evidence type="ECO:0000256" key="8">
    <source>
        <dbReference type="ARBA" id="ARBA00023136"/>
    </source>
</evidence>
<evidence type="ECO:0000313" key="12">
    <source>
        <dbReference type="EMBL" id="EEH63415.1"/>
    </source>
</evidence>
<dbReference type="GO" id="GO:0015450">
    <property type="term" value="F:protein-transporting ATPase activity"/>
    <property type="evidence" value="ECO:0007669"/>
    <property type="project" value="InterPro"/>
</dbReference>
<evidence type="ECO:0000256" key="1">
    <source>
        <dbReference type="ARBA" id="ARBA00004651"/>
    </source>
</evidence>
<keyword evidence="2 9" id="KW-0813">Transport</keyword>
<proteinExistence type="inferred from homology"/>
<comment type="subcellular location">
    <subcellularLocation>
        <location evidence="1 9">Cell membrane</location>
        <topology evidence="1 9">Multi-pass membrane protein</topology>
    </subcellularLocation>
</comment>
<gene>
    <name evidence="9 12" type="primary">secF</name>
    <name evidence="12" type="ORF">HMPREF0044_1339</name>
</gene>
<protein>
    <recommendedName>
        <fullName evidence="9">Protein-export membrane protein SecF</fullName>
    </recommendedName>
</protein>
<dbReference type="GO" id="GO:0043952">
    <property type="term" value="P:protein transport by the Sec complex"/>
    <property type="evidence" value="ECO:0007669"/>
    <property type="project" value="UniProtKB-UniRule"/>
</dbReference>
<dbReference type="GO" id="GO:0005886">
    <property type="term" value="C:plasma membrane"/>
    <property type="evidence" value="ECO:0007669"/>
    <property type="project" value="UniProtKB-SubCell"/>
</dbReference>
<feature type="transmembrane region" description="Helical" evidence="9">
    <location>
        <begin position="253"/>
        <end position="276"/>
    </location>
</feature>
<evidence type="ECO:0000256" key="6">
    <source>
        <dbReference type="ARBA" id="ARBA00022989"/>
    </source>
</evidence>
<dbReference type="InterPro" id="IPR022646">
    <property type="entry name" value="SecD/SecF_CS"/>
</dbReference>
<dbReference type="PANTHER" id="PTHR30081:SF8">
    <property type="entry name" value="PROTEIN TRANSLOCASE SUBUNIT SECF"/>
    <property type="match status" value="1"/>
</dbReference>
<evidence type="ECO:0000256" key="10">
    <source>
        <dbReference type="SAM" id="MobiDB-lite"/>
    </source>
</evidence>
<dbReference type="Gene3D" id="1.20.1640.10">
    <property type="entry name" value="Multidrug efflux transporter AcrB transmembrane domain"/>
    <property type="match status" value="1"/>
</dbReference>
<feature type="domain" description="Protein export membrane protein SecD/SecF C-terminal" evidence="11">
    <location>
        <begin position="115"/>
        <end position="305"/>
    </location>
</feature>
<dbReference type="InterPro" id="IPR005665">
    <property type="entry name" value="SecF_bac"/>
</dbReference>
<dbReference type="HAMAP" id="MF_01464_B">
    <property type="entry name" value="SecF_B"/>
    <property type="match status" value="1"/>
</dbReference>
<evidence type="ECO:0000256" key="9">
    <source>
        <dbReference type="HAMAP-Rule" id="MF_01464"/>
    </source>
</evidence>
<comment type="similarity">
    <text evidence="9">Belongs to the SecD/SecF family. SecF subfamily.</text>
</comment>
<evidence type="ECO:0000256" key="2">
    <source>
        <dbReference type="ARBA" id="ARBA00022448"/>
    </source>
</evidence>
<accession>C0W1P9</accession>
<dbReference type="AlphaFoldDB" id="C0W1P9"/>
<dbReference type="PANTHER" id="PTHR30081">
    <property type="entry name" value="PROTEIN-EXPORT MEMBRANE PROTEIN SEC"/>
    <property type="match status" value="1"/>
</dbReference>
<dbReference type="Pfam" id="PF07549">
    <property type="entry name" value="Sec_GG"/>
    <property type="match status" value="1"/>
</dbReference>
<feature type="transmembrane region" description="Helical" evidence="9">
    <location>
        <begin position="282"/>
        <end position="304"/>
    </location>
</feature>
<dbReference type="eggNOG" id="COG0341">
    <property type="taxonomic scope" value="Bacteria"/>
</dbReference>
<reference evidence="12 13" key="1">
    <citation type="submission" date="2009-01" db="EMBL/GenBank/DDBJ databases">
        <authorList>
            <person name="Qin X."/>
            <person name="Bachman B."/>
            <person name="Battles P."/>
            <person name="Bell A."/>
            <person name="Bess C."/>
            <person name="Bickham C."/>
            <person name="Chaboub L."/>
            <person name="Chen D."/>
            <person name="Coyle M."/>
            <person name="Deiros D.R."/>
            <person name="Dinh H."/>
            <person name="Forbes L."/>
            <person name="Fowler G."/>
            <person name="Francisco L."/>
            <person name="Fu Q."/>
            <person name="Gubbala S."/>
            <person name="Hale W."/>
            <person name="Han Y."/>
            <person name="Hemphill L."/>
            <person name="Highlander S.K."/>
            <person name="Hirani K."/>
            <person name="Hogues M."/>
            <person name="Jackson L."/>
            <person name="Jakkamsetti A."/>
            <person name="Javaid M."/>
            <person name="Jiang H."/>
            <person name="Korchina V."/>
            <person name="Kovar C."/>
            <person name="Lara F."/>
            <person name="Lee S."/>
            <person name="Mata R."/>
            <person name="Mathew T."/>
            <person name="Moen C."/>
            <person name="Morales K."/>
            <person name="Munidasa M."/>
            <person name="Nazareth L."/>
            <person name="Ngo R."/>
            <person name="Nguyen L."/>
            <person name="Okwuonu G."/>
            <person name="Ongeri F."/>
            <person name="Patil S."/>
            <person name="Petrosino J."/>
            <person name="Pham C."/>
            <person name="Pham P."/>
            <person name="Pu L.-L."/>
            <person name="Puazo M."/>
            <person name="Raj R."/>
            <person name="Reid J."/>
            <person name="Rouhana J."/>
            <person name="Saada N."/>
            <person name="Shang Y."/>
            <person name="Simmons D."/>
            <person name="Thornton R."/>
            <person name="Warren J."/>
            <person name="Weissenberger G."/>
            <person name="Zhang J."/>
            <person name="Zhang L."/>
            <person name="Zhou C."/>
            <person name="Zhu D."/>
            <person name="Muzny D."/>
            <person name="Worley K."/>
            <person name="Gibbs R."/>
        </authorList>
    </citation>
    <scope>NUCLEOTIDE SEQUENCE [LARGE SCALE GENOMIC DNA]</scope>
    <source>
        <strain evidence="12 13">DSM 15436</strain>
    </source>
</reference>
<dbReference type="InterPro" id="IPR022813">
    <property type="entry name" value="SecD/SecF_arch_bac"/>
</dbReference>
<dbReference type="PRINTS" id="PR01755">
    <property type="entry name" value="SECFTRNLCASE"/>
</dbReference>
<keyword evidence="5 9" id="KW-0653">Protein transport</keyword>
<dbReference type="InterPro" id="IPR048634">
    <property type="entry name" value="SecD_SecF_C"/>
</dbReference>
<evidence type="ECO:0000256" key="4">
    <source>
        <dbReference type="ARBA" id="ARBA00022692"/>
    </source>
</evidence>
<dbReference type="GO" id="GO:0006605">
    <property type="term" value="P:protein targeting"/>
    <property type="evidence" value="ECO:0007669"/>
    <property type="project" value="UniProtKB-UniRule"/>
</dbReference>
<feature type="transmembrane region" description="Helical" evidence="9">
    <location>
        <begin position="142"/>
        <end position="161"/>
    </location>
</feature>
<dbReference type="Proteomes" id="UP000010301">
    <property type="component" value="Unassembled WGS sequence"/>
</dbReference>
<keyword evidence="13" id="KW-1185">Reference proteome</keyword>
<feature type="transmembrane region" description="Helical" evidence="9">
    <location>
        <begin position="194"/>
        <end position="215"/>
    </location>
</feature>
<comment type="function">
    <text evidence="9">Part of the Sec protein translocase complex. Interacts with the SecYEG preprotein conducting channel. SecDF uses the proton motive force (PMF) to complete protein translocation after the ATP-dependent function of SecA.</text>
</comment>